<dbReference type="Proteomes" id="UP001501752">
    <property type="component" value="Unassembled WGS sequence"/>
</dbReference>
<dbReference type="PANTHER" id="PTHR33495:SF2">
    <property type="entry name" value="ANTI-SIGMA FACTOR ANTAGONIST TM_1081-RELATED"/>
    <property type="match status" value="1"/>
</dbReference>
<sequence>MAVHAELGARRRPAPPGTLVVALEGEAYMDTAPVPARVLRRALAGRPLPGVLVVDCSGVTFCACDGLNELLRARREAAELGVAFRLAAPGEQLARLLEITGTGTVLEVLPAASAVSALGVGVDGGV</sequence>
<evidence type="ECO:0000313" key="2">
    <source>
        <dbReference type="EMBL" id="GAA4834268.1"/>
    </source>
</evidence>
<dbReference type="PROSITE" id="PS50801">
    <property type="entry name" value="STAS"/>
    <property type="match status" value="1"/>
</dbReference>
<dbReference type="SUPFAM" id="SSF52091">
    <property type="entry name" value="SpoIIaa-like"/>
    <property type="match status" value="1"/>
</dbReference>
<dbReference type="InterPro" id="IPR002645">
    <property type="entry name" value="STAS_dom"/>
</dbReference>
<dbReference type="PANTHER" id="PTHR33495">
    <property type="entry name" value="ANTI-SIGMA FACTOR ANTAGONIST TM_1081-RELATED-RELATED"/>
    <property type="match status" value="1"/>
</dbReference>
<comment type="caution">
    <text evidence="2">The sequence shown here is derived from an EMBL/GenBank/DDBJ whole genome shotgun (WGS) entry which is preliminary data.</text>
</comment>
<feature type="domain" description="STAS" evidence="1">
    <location>
        <begin position="16"/>
        <end position="101"/>
    </location>
</feature>
<dbReference type="Pfam" id="PF13466">
    <property type="entry name" value="STAS_2"/>
    <property type="match status" value="1"/>
</dbReference>
<organism evidence="2 3">
    <name type="scientific">Kitasatospora terrestris</name>
    <dbReference type="NCBI Taxonomy" id="258051"/>
    <lineage>
        <taxon>Bacteria</taxon>
        <taxon>Bacillati</taxon>
        <taxon>Actinomycetota</taxon>
        <taxon>Actinomycetes</taxon>
        <taxon>Kitasatosporales</taxon>
        <taxon>Streptomycetaceae</taxon>
        <taxon>Kitasatospora</taxon>
    </lineage>
</organism>
<dbReference type="RefSeq" id="WP_345695170.1">
    <property type="nucleotide sequence ID" value="NZ_BAABIS010000001.1"/>
</dbReference>
<evidence type="ECO:0000313" key="3">
    <source>
        <dbReference type="Proteomes" id="UP001501752"/>
    </source>
</evidence>
<name>A0ABP9DF64_9ACTN</name>
<proteinExistence type="predicted"/>
<protein>
    <recommendedName>
        <fullName evidence="1">STAS domain-containing protein</fullName>
    </recommendedName>
</protein>
<accession>A0ABP9DF64</accession>
<reference evidence="3" key="1">
    <citation type="journal article" date="2019" name="Int. J. Syst. Evol. Microbiol.">
        <title>The Global Catalogue of Microorganisms (GCM) 10K type strain sequencing project: providing services to taxonomists for standard genome sequencing and annotation.</title>
        <authorList>
            <consortium name="The Broad Institute Genomics Platform"/>
            <consortium name="The Broad Institute Genome Sequencing Center for Infectious Disease"/>
            <person name="Wu L."/>
            <person name="Ma J."/>
        </authorList>
    </citation>
    <scope>NUCLEOTIDE SEQUENCE [LARGE SCALE GENOMIC DNA]</scope>
    <source>
        <strain evidence="3">JCM 13006</strain>
    </source>
</reference>
<dbReference type="Gene3D" id="3.30.750.24">
    <property type="entry name" value="STAS domain"/>
    <property type="match status" value="1"/>
</dbReference>
<dbReference type="InterPro" id="IPR036513">
    <property type="entry name" value="STAS_dom_sf"/>
</dbReference>
<gene>
    <name evidence="2" type="ORF">GCM10023235_05990</name>
</gene>
<evidence type="ECO:0000259" key="1">
    <source>
        <dbReference type="PROSITE" id="PS50801"/>
    </source>
</evidence>
<dbReference type="InterPro" id="IPR058548">
    <property type="entry name" value="MlaB-like_STAS"/>
</dbReference>
<dbReference type="EMBL" id="BAABIS010000001">
    <property type="protein sequence ID" value="GAA4834268.1"/>
    <property type="molecule type" value="Genomic_DNA"/>
</dbReference>
<dbReference type="CDD" id="cd07043">
    <property type="entry name" value="STAS_anti-anti-sigma_factors"/>
    <property type="match status" value="1"/>
</dbReference>
<keyword evidence="3" id="KW-1185">Reference proteome</keyword>